<gene>
    <name evidence="6" type="ORF">HND93_18910</name>
</gene>
<dbReference type="Pfam" id="PF09278">
    <property type="entry name" value="MerR-DNA-bind"/>
    <property type="match status" value="1"/>
</dbReference>
<dbReference type="EMBL" id="JABFDB010000013">
    <property type="protein sequence ID" value="NYZ21790.1"/>
    <property type="molecule type" value="Genomic_DNA"/>
</dbReference>
<evidence type="ECO:0000256" key="3">
    <source>
        <dbReference type="ARBA" id="ARBA00023163"/>
    </source>
</evidence>
<dbReference type="Proteomes" id="UP000584642">
    <property type="component" value="Unassembled WGS sequence"/>
</dbReference>
<keyword evidence="4" id="KW-0175">Coiled coil</keyword>
<organism evidence="6 7">
    <name type="scientific">Azospirillum oleiclasticum</name>
    <dbReference type="NCBI Taxonomy" id="2735135"/>
    <lineage>
        <taxon>Bacteria</taxon>
        <taxon>Pseudomonadati</taxon>
        <taxon>Pseudomonadota</taxon>
        <taxon>Alphaproteobacteria</taxon>
        <taxon>Rhodospirillales</taxon>
        <taxon>Azospirillaceae</taxon>
        <taxon>Azospirillum</taxon>
    </lineage>
</organism>
<evidence type="ECO:0000256" key="2">
    <source>
        <dbReference type="ARBA" id="ARBA00023125"/>
    </source>
</evidence>
<dbReference type="Pfam" id="PF00376">
    <property type="entry name" value="MerR"/>
    <property type="match status" value="1"/>
</dbReference>
<sequence length="150" mass="17207">MGDAARLRDDSGYPERTYAIGELADEFGLTLRSIRHYEDEGLLSPGREGTVRVYDRRDRARLALICRGKRLGFSLTEIKEFLSLYDTDGAQVGQMRYLRRMARERIAALRRQLADVQQTLTELTDIDDQITRHLRRQGADDATNEEGSRS</sequence>
<dbReference type="PANTHER" id="PTHR30204">
    <property type="entry name" value="REDOX-CYCLING DRUG-SENSING TRANSCRIPTIONAL ACTIVATOR SOXR"/>
    <property type="match status" value="1"/>
</dbReference>
<evidence type="ECO:0000256" key="1">
    <source>
        <dbReference type="ARBA" id="ARBA00023015"/>
    </source>
</evidence>
<dbReference type="SUPFAM" id="SSF46955">
    <property type="entry name" value="Putative DNA-binding domain"/>
    <property type="match status" value="1"/>
</dbReference>
<feature type="coiled-coil region" evidence="4">
    <location>
        <begin position="99"/>
        <end position="126"/>
    </location>
</feature>
<dbReference type="GO" id="GO:0003677">
    <property type="term" value="F:DNA binding"/>
    <property type="evidence" value="ECO:0007669"/>
    <property type="project" value="UniProtKB-KW"/>
</dbReference>
<keyword evidence="1" id="KW-0805">Transcription regulation</keyword>
<evidence type="ECO:0000256" key="4">
    <source>
        <dbReference type="SAM" id="Coils"/>
    </source>
</evidence>
<reference evidence="6 7" key="1">
    <citation type="submission" date="2020-05" db="EMBL/GenBank/DDBJ databases">
        <title>Azospirillum oleiclasticum sp. nov, a nitrogen-fixing and heavy crude oil-emulsifying bacterium isolated from the crude oil of Yumen Oilfield.</title>
        <authorList>
            <person name="Wu D."/>
            <person name="Cai M."/>
            <person name="Zhang X."/>
        </authorList>
    </citation>
    <scope>NUCLEOTIDE SEQUENCE [LARGE SCALE GENOMIC DNA]</scope>
    <source>
        <strain evidence="6 7">ROY-1-1-2</strain>
    </source>
</reference>
<name>A0ABX2TDB8_9PROT</name>
<keyword evidence="2 6" id="KW-0238">DNA-binding</keyword>
<dbReference type="InterPro" id="IPR000551">
    <property type="entry name" value="MerR-type_HTH_dom"/>
</dbReference>
<comment type="caution">
    <text evidence="6">The sequence shown here is derived from an EMBL/GenBank/DDBJ whole genome shotgun (WGS) entry which is preliminary data.</text>
</comment>
<dbReference type="InterPro" id="IPR009061">
    <property type="entry name" value="DNA-bd_dom_put_sf"/>
</dbReference>
<dbReference type="CDD" id="cd04776">
    <property type="entry name" value="HTH_GnyR"/>
    <property type="match status" value="1"/>
</dbReference>
<proteinExistence type="predicted"/>
<dbReference type="InterPro" id="IPR047057">
    <property type="entry name" value="MerR_fam"/>
</dbReference>
<protein>
    <submittedName>
        <fullName evidence="6">MerR family DNA-binding transcriptional regulator</fullName>
    </submittedName>
</protein>
<evidence type="ECO:0000313" key="7">
    <source>
        <dbReference type="Proteomes" id="UP000584642"/>
    </source>
</evidence>
<feature type="domain" description="HTH merR-type" evidence="5">
    <location>
        <begin position="17"/>
        <end position="84"/>
    </location>
</feature>
<dbReference type="Gene3D" id="1.10.1660.10">
    <property type="match status" value="1"/>
</dbReference>
<evidence type="ECO:0000259" key="5">
    <source>
        <dbReference type="PROSITE" id="PS50937"/>
    </source>
</evidence>
<evidence type="ECO:0000313" key="6">
    <source>
        <dbReference type="EMBL" id="NYZ21790.1"/>
    </source>
</evidence>
<dbReference type="RefSeq" id="WP_180283562.1">
    <property type="nucleotide sequence ID" value="NZ_JABFDB010000013.1"/>
</dbReference>
<dbReference type="InterPro" id="IPR015358">
    <property type="entry name" value="Tscrpt_reg_MerR_DNA-bd"/>
</dbReference>
<accession>A0ABX2TDB8</accession>
<dbReference type="SMART" id="SM00422">
    <property type="entry name" value="HTH_MERR"/>
    <property type="match status" value="1"/>
</dbReference>
<dbReference type="PROSITE" id="PS50937">
    <property type="entry name" value="HTH_MERR_2"/>
    <property type="match status" value="1"/>
</dbReference>
<dbReference type="PANTHER" id="PTHR30204:SF58">
    <property type="entry name" value="HTH-TYPE TRANSCRIPTIONAL REGULATOR YFMP"/>
    <property type="match status" value="1"/>
</dbReference>
<keyword evidence="3" id="KW-0804">Transcription</keyword>
<keyword evidence="7" id="KW-1185">Reference proteome</keyword>